<dbReference type="PANTHER" id="PTHR43065:SF10">
    <property type="entry name" value="PEROXIDE STRESS-ACTIVATED HISTIDINE KINASE MAK3"/>
    <property type="match status" value="1"/>
</dbReference>
<gene>
    <name evidence="17" type="ORF">OXH55_10185</name>
</gene>
<dbReference type="SUPFAM" id="SSF55874">
    <property type="entry name" value="ATPase domain of HSP90 chaperone/DNA topoisomerase II/histidine kinase"/>
    <property type="match status" value="1"/>
</dbReference>
<accession>A0ABT4CPL9</accession>
<dbReference type="InterPro" id="IPR036890">
    <property type="entry name" value="HATPase_C_sf"/>
</dbReference>
<evidence type="ECO:0000256" key="5">
    <source>
        <dbReference type="ARBA" id="ARBA00022553"/>
    </source>
</evidence>
<dbReference type="Gene3D" id="3.30.565.10">
    <property type="entry name" value="Histidine kinase-like ATPase, C-terminal domain"/>
    <property type="match status" value="1"/>
</dbReference>
<evidence type="ECO:0000256" key="14">
    <source>
        <dbReference type="SAM" id="Phobius"/>
    </source>
</evidence>
<dbReference type="InterPro" id="IPR029151">
    <property type="entry name" value="Sensor-like_sf"/>
</dbReference>
<keyword evidence="5" id="KW-0597">Phosphoprotein</keyword>
<keyword evidence="9" id="KW-0418">Kinase</keyword>
<protein>
    <recommendedName>
        <fullName evidence="3">histidine kinase</fullName>
        <ecNumber evidence="3">2.7.13.3</ecNumber>
    </recommendedName>
</protein>
<dbReference type="Pfam" id="PF00989">
    <property type="entry name" value="PAS"/>
    <property type="match status" value="1"/>
</dbReference>
<dbReference type="Proteomes" id="UP001079657">
    <property type="component" value="Unassembled WGS sequence"/>
</dbReference>
<evidence type="ECO:0000259" key="15">
    <source>
        <dbReference type="PROSITE" id="PS50109"/>
    </source>
</evidence>
<dbReference type="PROSITE" id="PS50109">
    <property type="entry name" value="HIS_KIN"/>
    <property type="match status" value="1"/>
</dbReference>
<keyword evidence="11 14" id="KW-1133">Transmembrane helix</keyword>
<dbReference type="GO" id="GO:0005524">
    <property type="term" value="F:ATP binding"/>
    <property type="evidence" value="ECO:0007669"/>
    <property type="project" value="UniProtKB-KW"/>
</dbReference>
<dbReference type="Pfam" id="PF02518">
    <property type="entry name" value="HATPase_c"/>
    <property type="match status" value="1"/>
</dbReference>
<dbReference type="InterPro" id="IPR013767">
    <property type="entry name" value="PAS_fold"/>
</dbReference>
<dbReference type="SUPFAM" id="SSF55785">
    <property type="entry name" value="PYP-like sensor domain (PAS domain)"/>
    <property type="match status" value="1"/>
</dbReference>
<dbReference type="Pfam" id="PF17203">
    <property type="entry name" value="sCache_3_2"/>
    <property type="match status" value="1"/>
</dbReference>
<comment type="caution">
    <text evidence="17">The sequence shown here is derived from an EMBL/GenBank/DDBJ whole genome shotgun (WGS) entry which is preliminary data.</text>
</comment>
<dbReference type="InterPro" id="IPR005467">
    <property type="entry name" value="His_kinase_dom"/>
</dbReference>
<comment type="catalytic activity">
    <reaction evidence="1">
        <text>ATP + protein L-histidine = ADP + protein N-phospho-L-histidine.</text>
        <dbReference type="EC" id="2.7.13.3"/>
    </reaction>
</comment>
<feature type="domain" description="Histidine kinase" evidence="15">
    <location>
        <begin position="337"/>
        <end position="531"/>
    </location>
</feature>
<keyword evidence="8" id="KW-0547">Nucleotide-binding</keyword>
<dbReference type="CDD" id="cd00130">
    <property type="entry name" value="PAS"/>
    <property type="match status" value="1"/>
</dbReference>
<organism evidence="17 18">
    <name type="scientific">Clostridium ganghwense</name>
    <dbReference type="NCBI Taxonomy" id="312089"/>
    <lineage>
        <taxon>Bacteria</taxon>
        <taxon>Bacillati</taxon>
        <taxon>Bacillota</taxon>
        <taxon>Clostridia</taxon>
        <taxon>Eubacteriales</taxon>
        <taxon>Clostridiaceae</taxon>
        <taxon>Clostridium</taxon>
    </lineage>
</organism>
<evidence type="ECO:0000259" key="16">
    <source>
        <dbReference type="PROSITE" id="PS50112"/>
    </source>
</evidence>
<dbReference type="SMART" id="SM00387">
    <property type="entry name" value="HATPase_c"/>
    <property type="match status" value="1"/>
</dbReference>
<dbReference type="InterPro" id="IPR033463">
    <property type="entry name" value="sCache_3"/>
</dbReference>
<dbReference type="SMART" id="SM00091">
    <property type="entry name" value="PAS"/>
    <property type="match status" value="1"/>
</dbReference>
<dbReference type="Pfam" id="PF14689">
    <property type="entry name" value="SPOB_a"/>
    <property type="match status" value="1"/>
</dbReference>
<evidence type="ECO:0000256" key="7">
    <source>
        <dbReference type="ARBA" id="ARBA00022692"/>
    </source>
</evidence>
<dbReference type="SUPFAM" id="SSF103190">
    <property type="entry name" value="Sensory domain-like"/>
    <property type="match status" value="1"/>
</dbReference>
<reference evidence="17" key="1">
    <citation type="submission" date="2022-12" db="EMBL/GenBank/DDBJ databases">
        <authorList>
            <person name="Wang J."/>
        </authorList>
    </citation>
    <scope>NUCLEOTIDE SEQUENCE</scope>
    <source>
        <strain evidence="17">HY-42-06</strain>
    </source>
</reference>
<keyword evidence="4" id="KW-1003">Cell membrane</keyword>
<evidence type="ECO:0000313" key="17">
    <source>
        <dbReference type="EMBL" id="MCY6371000.1"/>
    </source>
</evidence>
<evidence type="ECO:0000256" key="1">
    <source>
        <dbReference type="ARBA" id="ARBA00000085"/>
    </source>
</evidence>
<evidence type="ECO:0000256" key="8">
    <source>
        <dbReference type="ARBA" id="ARBA00022741"/>
    </source>
</evidence>
<keyword evidence="18" id="KW-1185">Reference proteome</keyword>
<evidence type="ECO:0000256" key="4">
    <source>
        <dbReference type="ARBA" id="ARBA00022475"/>
    </source>
</evidence>
<dbReference type="EC" id="2.7.13.3" evidence="3"/>
<dbReference type="Gene3D" id="3.30.450.20">
    <property type="entry name" value="PAS domain"/>
    <property type="match status" value="2"/>
</dbReference>
<keyword evidence="10 17" id="KW-0067">ATP-binding</keyword>
<evidence type="ECO:0000256" key="6">
    <source>
        <dbReference type="ARBA" id="ARBA00022679"/>
    </source>
</evidence>
<dbReference type="PROSITE" id="PS50112">
    <property type="entry name" value="PAS"/>
    <property type="match status" value="1"/>
</dbReference>
<dbReference type="InterPro" id="IPR035965">
    <property type="entry name" value="PAS-like_dom_sf"/>
</dbReference>
<keyword evidence="6" id="KW-0808">Transferase</keyword>
<dbReference type="PRINTS" id="PR00344">
    <property type="entry name" value="BCTRLSENSOR"/>
</dbReference>
<evidence type="ECO:0000256" key="13">
    <source>
        <dbReference type="ARBA" id="ARBA00023136"/>
    </source>
</evidence>
<dbReference type="EMBL" id="JAPQES010000003">
    <property type="protein sequence ID" value="MCY6371000.1"/>
    <property type="molecule type" value="Genomic_DNA"/>
</dbReference>
<evidence type="ECO:0000256" key="2">
    <source>
        <dbReference type="ARBA" id="ARBA00004651"/>
    </source>
</evidence>
<proteinExistence type="predicted"/>
<dbReference type="PANTHER" id="PTHR43065">
    <property type="entry name" value="SENSOR HISTIDINE KINASE"/>
    <property type="match status" value="1"/>
</dbReference>
<keyword evidence="7 14" id="KW-0812">Transmembrane</keyword>
<dbReference type="Gene3D" id="1.10.287.130">
    <property type="match status" value="1"/>
</dbReference>
<evidence type="ECO:0000256" key="9">
    <source>
        <dbReference type="ARBA" id="ARBA00022777"/>
    </source>
</evidence>
<sequence>MKKKINLKLQTKITLLNVSLIFVSLVITMFFITRSKIANIKKEIEINIMNVAEIVAQSPLVVDSLENQSPGYEVQKYVQGILNSTKKIDIITVADMKSIRYAHPHTEKVGLEFVGGDEKKVIDTGERYVSVAVGTIGQQMRAFVPVIDKQGKQVGFVMASTLTESIEKEKWDATVTLLFLSLIGFVIGTIGAVILSENIKETLLGYEPEQITKLYLQKEEVLDAMAEGIIAIDENGNVTLFNNAAIQMLNIKNKHIIGRNIYNIVPNSRLPLIMKSDKSEYNKDMIINETLILSSRIPIKQNNKIIGAVAIFRDKTEVTRLAEELTGVKQIVEALRANTHEFMNKLHVILGLIQIEEPEEAKKYILNVTEEQQQKASLIMRKIEEPTIAALMLGKISRAKEAGINLYLDSKSCLKKISGRINSNALVTILGNLIENSIEAINLTEEGEKVIKVLMFETDDTITIRVEDTGGGIKESQLSKIFNKGFSTKGENRGTGLFLIKNIIDNLNGRIDIRTERGEGTKFIITIPKEEKND</sequence>
<dbReference type="InterPro" id="IPR004358">
    <property type="entry name" value="Sig_transdc_His_kin-like_C"/>
</dbReference>
<dbReference type="RefSeq" id="WP_268049840.1">
    <property type="nucleotide sequence ID" value="NZ_JAPQES010000003.1"/>
</dbReference>
<name>A0ABT4CPL9_9CLOT</name>
<dbReference type="InterPro" id="IPR039506">
    <property type="entry name" value="SPOB_a"/>
</dbReference>
<evidence type="ECO:0000313" key="18">
    <source>
        <dbReference type="Proteomes" id="UP001079657"/>
    </source>
</evidence>
<feature type="domain" description="PAS" evidence="16">
    <location>
        <begin position="219"/>
        <end position="265"/>
    </location>
</feature>
<evidence type="ECO:0000256" key="11">
    <source>
        <dbReference type="ARBA" id="ARBA00022989"/>
    </source>
</evidence>
<keyword evidence="13 14" id="KW-0472">Membrane</keyword>
<comment type="subcellular location">
    <subcellularLocation>
        <location evidence="2">Cell membrane</location>
        <topology evidence="2">Multi-pass membrane protein</topology>
    </subcellularLocation>
</comment>
<dbReference type="InterPro" id="IPR000014">
    <property type="entry name" value="PAS"/>
</dbReference>
<keyword evidence="12" id="KW-0902">Two-component regulatory system</keyword>
<evidence type="ECO:0000256" key="3">
    <source>
        <dbReference type="ARBA" id="ARBA00012438"/>
    </source>
</evidence>
<dbReference type="InterPro" id="IPR003594">
    <property type="entry name" value="HATPase_dom"/>
</dbReference>
<evidence type="ECO:0000256" key="10">
    <source>
        <dbReference type="ARBA" id="ARBA00022840"/>
    </source>
</evidence>
<evidence type="ECO:0000256" key="12">
    <source>
        <dbReference type="ARBA" id="ARBA00023012"/>
    </source>
</evidence>
<feature type="transmembrane region" description="Helical" evidence="14">
    <location>
        <begin position="13"/>
        <end position="32"/>
    </location>
</feature>